<reference evidence="8 9" key="1">
    <citation type="submission" date="2023-02" db="EMBL/GenBank/DDBJ databases">
        <title>LHISI_Scaffold_Assembly.</title>
        <authorList>
            <person name="Stuart O.P."/>
            <person name="Cleave R."/>
            <person name="Magrath M.J.L."/>
            <person name="Mikheyev A.S."/>
        </authorList>
    </citation>
    <scope>NUCLEOTIDE SEQUENCE [LARGE SCALE GENOMIC DNA]</scope>
    <source>
        <strain evidence="8">Daus_M_001</strain>
        <tissue evidence="8">Leg muscle</tissue>
    </source>
</reference>
<organism evidence="8 9">
    <name type="scientific">Dryococelus australis</name>
    <dbReference type="NCBI Taxonomy" id="614101"/>
    <lineage>
        <taxon>Eukaryota</taxon>
        <taxon>Metazoa</taxon>
        <taxon>Ecdysozoa</taxon>
        <taxon>Arthropoda</taxon>
        <taxon>Hexapoda</taxon>
        <taxon>Insecta</taxon>
        <taxon>Pterygota</taxon>
        <taxon>Neoptera</taxon>
        <taxon>Polyneoptera</taxon>
        <taxon>Phasmatodea</taxon>
        <taxon>Verophasmatodea</taxon>
        <taxon>Anareolatae</taxon>
        <taxon>Phasmatidae</taxon>
        <taxon>Eurycanthinae</taxon>
        <taxon>Dryococelus</taxon>
    </lineage>
</organism>
<dbReference type="PANTHER" id="PTHR37984">
    <property type="entry name" value="PROTEIN CBG26694"/>
    <property type="match status" value="1"/>
</dbReference>
<dbReference type="InterPro" id="IPR050951">
    <property type="entry name" value="Retrovirus_Pol_polyprotein"/>
</dbReference>
<evidence type="ECO:0000256" key="6">
    <source>
        <dbReference type="ARBA" id="ARBA00022918"/>
    </source>
</evidence>
<dbReference type="PANTHER" id="PTHR37984:SF13">
    <property type="entry name" value="RIBONUCLEASE H"/>
    <property type="match status" value="1"/>
</dbReference>
<dbReference type="EMBL" id="JARBHB010000004">
    <property type="protein sequence ID" value="KAJ8886940.1"/>
    <property type="molecule type" value="Genomic_DNA"/>
</dbReference>
<evidence type="ECO:0000256" key="1">
    <source>
        <dbReference type="ARBA" id="ARBA00022679"/>
    </source>
</evidence>
<keyword evidence="4" id="KW-0255">Endonuclease</keyword>
<proteinExistence type="predicted"/>
<name>A0ABQ9HRP1_9NEOP</name>
<keyword evidence="5" id="KW-0378">Hydrolase</keyword>
<evidence type="ECO:0000313" key="8">
    <source>
        <dbReference type="EMBL" id="KAJ8886940.1"/>
    </source>
</evidence>
<keyword evidence="2" id="KW-0548">Nucleotidyltransferase</keyword>
<comment type="caution">
    <text evidence="8">The sequence shown here is derived from an EMBL/GenBank/DDBJ whole genome shotgun (WGS) entry which is preliminary data.</text>
</comment>
<protein>
    <recommendedName>
        <fullName evidence="7">Reverse transcriptase RNase H-like domain-containing protein</fullName>
    </recommendedName>
</protein>
<sequence length="97" mass="10780">MKDTGYQKWEFNLPKSSMGAVLPLGMSSGEKSFASKTLSRAEAEYSQVERRVLSLAFAMNKLHNYLKYGCKFVIVTNHRVLAALFGTKLGVLVMAES</sequence>
<evidence type="ECO:0000256" key="4">
    <source>
        <dbReference type="ARBA" id="ARBA00022759"/>
    </source>
</evidence>
<feature type="domain" description="Reverse transcriptase RNase H-like" evidence="7">
    <location>
        <begin position="19"/>
        <end position="88"/>
    </location>
</feature>
<keyword evidence="3" id="KW-0540">Nuclease</keyword>
<evidence type="ECO:0000259" key="7">
    <source>
        <dbReference type="Pfam" id="PF17917"/>
    </source>
</evidence>
<evidence type="ECO:0000256" key="2">
    <source>
        <dbReference type="ARBA" id="ARBA00022695"/>
    </source>
</evidence>
<dbReference type="InterPro" id="IPR041373">
    <property type="entry name" value="RT_RNaseH"/>
</dbReference>
<evidence type="ECO:0000256" key="5">
    <source>
        <dbReference type="ARBA" id="ARBA00022801"/>
    </source>
</evidence>
<keyword evidence="6" id="KW-0695">RNA-directed DNA polymerase</keyword>
<dbReference type="Pfam" id="PF17917">
    <property type="entry name" value="RT_RNaseH"/>
    <property type="match status" value="1"/>
</dbReference>
<gene>
    <name evidence="8" type="ORF">PR048_013154</name>
</gene>
<evidence type="ECO:0000256" key="3">
    <source>
        <dbReference type="ARBA" id="ARBA00022722"/>
    </source>
</evidence>
<dbReference type="Proteomes" id="UP001159363">
    <property type="component" value="Chromosome X"/>
</dbReference>
<dbReference type="InterPro" id="IPR043502">
    <property type="entry name" value="DNA/RNA_pol_sf"/>
</dbReference>
<evidence type="ECO:0000313" key="9">
    <source>
        <dbReference type="Proteomes" id="UP001159363"/>
    </source>
</evidence>
<keyword evidence="1" id="KW-0808">Transferase</keyword>
<keyword evidence="9" id="KW-1185">Reference proteome</keyword>
<accession>A0ABQ9HRP1</accession>
<dbReference type="SUPFAM" id="SSF56672">
    <property type="entry name" value="DNA/RNA polymerases"/>
    <property type="match status" value="1"/>
</dbReference>